<evidence type="ECO:0000313" key="3">
    <source>
        <dbReference type="Proteomes" id="UP000799424"/>
    </source>
</evidence>
<feature type="compositionally biased region" description="Polar residues" evidence="1">
    <location>
        <begin position="123"/>
        <end position="134"/>
    </location>
</feature>
<evidence type="ECO:0000256" key="1">
    <source>
        <dbReference type="SAM" id="MobiDB-lite"/>
    </source>
</evidence>
<gene>
    <name evidence="2" type="ORF">CC86DRAFT_399699</name>
</gene>
<accession>A0A6A7AK14</accession>
<reference evidence="2" key="1">
    <citation type="journal article" date="2020" name="Stud. Mycol.">
        <title>101 Dothideomycetes genomes: a test case for predicting lifestyles and emergence of pathogens.</title>
        <authorList>
            <person name="Haridas S."/>
            <person name="Albert R."/>
            <person name="Binder M."/>
            <person name="Bloem J."/>
            <person name="Labutti K."/>
            <person name="Salamov A."/>
            <person name="Andreopoulos B."/>
            <person name="Baker S."/>
            <person name="Barry K."/>
            <person name="Bills G."/>
            <person name="Bluhm B."/>
            <person name="Cannon C."/>
            <person name="Castanera R."/>
            <person name="Culley D."/>
            <person name="Daum C."/>
            <person name="Ezra D."/>
            <person name="Gonzalez J."/>
            <person name="Henrissat B."/>
            <person name="Kuo A."/>
            <person name="Liang C."/>
            <person name="Lipzen A."/>
            <person name="Lutzoni F."/>
            <person name="Magnuson J."/>
            <person name="Mondo S."/>
            <person name="Nolan M."/>
            <person name="Ohm R."/>
            <person name="Pangilinan J."/>
            <person name="Park H.-J."/>
            <person name="Ramirez L."/>
            <person name="Alfaro M."/>
            <person name="Sun H."/>
            <person name="Tritt A."/>
            <person name="Yoshinaga Y."/>
            <person name="Zwiers L.-H."/>
            <person name="Turgeon B."/>
            <person name="Goodwin S."/>
            <person name="Spatafora J."/>
            <person name="Crous P."/>
            <person name="Grigoriev I."/>
        </authorList>
    </citation>
    <scope>NUCLEOTIDE SEQUENCE</scope>
    <source>
        <strain evidence="2">CBS 113818</strain>
    </source>
</reference>
<name>A0A6A7AK14_9PLEO</name>
<feature type="compositionally biased region" description="Polar residues" evidence="1">
    <location>
        <begin position="161"/>
        <end position="178"/>
    </location>
</feature>
<proteinExistence type="predicted"/>
<sequence length="209" mass="22565">MSSDPPEFHNNALALPDRPPNAPNTDTLLKRLPRLIQPLPGATILSTRYNPVTDQVQYLVPRPVPAPEDTSDHNNLRVEGVRTILKHGKRKTRSWFGSLGRSARGIDPPQAAPAAAAIIPEGSDSQAATGTNENRQGRKRLWYGSLGRRSARDSGVAGMSSPWSSEATAAPTPEQNDSAEAIAGEEDGTTGSSQKKMRYWFRSLGRSSA</sequence>
<dbReference type="Proteomes" id="UP000799424">
    <property type="component" value="Unassembled WGS sequence"/>
</dbReference>
<dbReference type="EMBL" id="MU006216">
    <property type="protein sequence ID" value="KAF2833047.1"/>
    <property type="molecule type" value="Genomic_DNA"/>
</dbReference>
<feature type="region of interest" description="Disordered" evidence="1">
    <location>
        <begin position="119"/>
        <end position="209"/>
    </location>
</feature>
<evidence type="ECO:0000313" key="2">
    <source>
        <dbReference type="EMBL" id="KAF2833047.1"/>
    </source>
</evidence>
<keyword evidence="3" id="KW-1185">Reference proteome</keyword>
<feature type="region of interest" description="Disordered" evidence="1">
    <location>
        <begin position="1"/>
        <end position="26"/>
    </location>
</feature>
<protein>
    <submittedName>
        <fullName evidence="2">Uncharacterized protein</fullName>
    </submittedName>
</protein>
<dbReference type="AlphaFoldDB" id="A0A6A7AK14"/>
<organism evidence="2 3">
    <name type="scientific">Ophiobolus disseminans</name>
    <dbReference type="NCBI Taxonomy" id="1469910"/>
    <lineage>
        <taxon>Eukaryota</taxon>
        <taxon>Fungi</taxon>
        <taxon>Dikarya</taxon>
        <taxon>Ascomycota</taxon>
        <taxon>Pezizomycotina</taxon>
        <taxon>Dothideomycetes</taxon>
        <taxon>Pleosporomycetidae</taxon>
        <taxon>Pleosporales</taxon>
        <taxon>Pleosporineae</taxon>
        <taxon>Phaeosphaeriaceae</taxon>
        <taxon>Ophiobolus</taxon>
    </lineage>
</organism>